<dbReference type="GeneID" id="64348137"/>
<dbReference type="PANTHER" id="PTHR30143">
    <property type="entry name" value="ACID HYDRATASE"/>
    <property type="match status" value="1"/>
</dbReference>
<dbReference type="RefSeq" id="WP_133410763.1">
    <property type="nucleotide sequence ID" value="NZ_SMZT01000005.1"/>
</dbReference>
<dbReference type="PANTHER" id="PTHR30143:SF0">
    <property type="entry name" value="2-KETO-4-PENTENOATE HYDRATASE"/>
    <property type="match status" value="1"/>
</dbReference>
<dbReference type="GO" id="GO:0008684">
    <property type="term" value="F:2-oxopent-4-enoate hydratase activity"/>
    <property type="evidence" value="ECO:0007669"/>
    <property type="project" value="TreeGrafter"/>
</dbReference>
<dbReference type="Gene3D" id="3.90.850.10">
    <property type="entry name" value="Fumarylacetoacetase-like, C-terminal domain"/>
    <property type="match status" value="1"/>
</dbReference>
<name>A0A4R5YAX1_KOCRO</name>
<dbReference type="InterPro" id="IPR036663">
    <property type="entry name" value="Fumarylacetoacetase_C_sf"/>
</dbReference>
<sequence length="265" mass="27239">MSDTARLLRHAADLHEAARTRLPIPALTERDPDLTLTEAYAIQQALVSRWMAAGARLVGHKVGLTSTAIQEQLGVTEPDAGVLLDTMIHPDGAVLDVGRLIAPRLEAELALILGADLAGPVGEEEVLAAVASVAVALEVIDSRIADWRIRIVDTVADNASSAEVVLGDPVPLAEARDLAQVGITTWRNGSPVASGAGAAVLGHPARALVWLARQLSQRGENLCAGDVVLPGAVHAALPVAGGDTVTATAGALGSVTVRFSGKAQS</sequence>
<reference evidence="3 4" key="1">
    <citation type="submission" date="2019-03" db="EMBL/GenBank/DDBJ databases">
        <title>Genome Sequencing and Assembly of Various Microbes Isolated from Partially Reclaimed Soil and Acid Mine Drainage (AMD) Site.</title>
        <authorList>
            <person name="Steinbock B."/>
            <person name="Bechtold R."/>
            <person name="Sevigny J.L."/>
            <person name="Thomas D."/>
            <person name="Cuthill L.R."/>
            <person name="Aveiro Johannsen E.J."/>
            <person name="Thomas K."/>
            <person name="Ghosh A."/>
        </authorList>
    </citation>
    <scope>NUCLEOTIDE SEQUENCE [LARGE SCALE GENOMIC DNA]</scope>
    <source>
        <strain evidence="3 4">S-A3</strain>
    </source>
</reference>
<proteinExistence type="predicted"/>
<evidence type="ECO:0000313" key="3">
    <source>
        <dbReference type="EMBL" id="TDL41873.1"/>
    </source>
</evidence>
<dbReference type="SUPFAM" id="SSF56529">
    <property type="entry name" value="FAH"/>
    <property type="match status" value="1"/>
</dbReference>
<dbReference type="AlphaFoldDB" id="A0A4R5YAX1"/>
<gene>
    <name evidence="3" type="ORF">E2R59_11980</name>
</gene>
<evidence type="ECO:0000313" key="4">
    <source>
        <dbReference type="Proteomes" id="UP000295163"/>
    </source>
</evidence>
<evidence type="ECO:0000256" key="1">
    <source>
        <dbReference type="ARBA" id="ARBA00023239"/>
    </source>
</evidence>
<keyword evidence="1" id="KW-0456">Lyase</keyword>
<protein>
    <submittedName>
        <fullName evidence="3">2-keto-4-pentenoate hydratase</fullName>
    </submittedName>
</protein>
<dbReference type="InterPro" id="IPR050772">
    <property type="entry name" value="Hydratase-Decarb/MhpD_sf"/>
</dbReference>
<dbReference type="Pfam" id="PF01557">
    <property type="entry name" value="FAA_hydrolase"/>
    <property type="match status" value="1"/>
</dbReference>
<dbReference type="GO" id="GO:0005737">
    <property type="term" value="C:cytoplasm"/>
    <property type="evidence" value="ECO:0007669"/>
    <property type="project" value="TreeGrafter"/>
</dbReference>
<organism evidence="3 4">
    <name type="scientific">Kocuria rosea</name>
    <name type="common">Deinococcus erythromyxa</name>
    <name type="synonym">Micrococcus rubens</name>
    <dbReference type="NCBI Taxonomy" id="1275"/>
    <lineage>
        <taxon>Bacteria</taxon>
        <taxon>Bacillati</taxon>
        <taxon>Actinomycetota</taxon>
        <taxon>Actinomycetes</taxon>
        <taxon>Micrococcales</taxon>
        <taxon>Micrococcaceae</taxon>
        <taxon>Kocuria</taxon>
    </lineage>
</organism>
<dbReference type="Proteomes" id="UP000295163">
    <property type="component" value="Unassembled WGS sequence"/>
</dbReference>
<comment type="caution">
    <text evidence="3">The sequence shown here is derived from an EMBL/GenBank/DDBJ whole genome shotgun (WGS) entry which is preliminary data.</text>
</comment>
<evidence type="ECO:0000259" key="2">
    <source>
        <dbReference type="Pfam" id="PF01557"/>
    </source>
</evidence>
<feature type="domain" description="Fumarylacetoacetase-like C-terminal" evidence="2">
    <location>
        <begin position="102"/>
        <end position="258"/>
    </location>
</feature>
<dbReference type="EMBL" id="SMZT01000005">
    <property type="protein sequence ID" value="TDL41873.1"/>
    <property type="molecule type" value="Genomic_DNA"/>
</dbReference>
<dbReference type="InterPro" id="IPR011234">
    <property type="entry name" value="Fumarylacetoacetase-like_C"/>
</dbReference>
<accession>A0A4R5YAX1</accession>